<dbReference type="EMBL" id="JAGIQL010000006">
    <property type="protein sequence ID" value="MBP0456465.1"/>
    <property type="molecule type" value="Genomic_DNA"/>
</dbReference>
<evidence type="ECO:0000259" key="1">
    <source>
        <dbReference type="Pfam" id="PF01863"/>
    </source>
</evidence>
<reference evidence="2" key="1">
    <citation type="submission" date="2021-03" db="EMBL/GenBank/DDBJ databases">
        <title>Whole genome sequence of Streptomyces bomunensis MMS17-BM035.</title>
        <authorList>
            <person name="Lee J.H."/>
        </authorList>
    </citation>
    <scope>NUCLEOTIDE SEQUENCE</scope>
    <source>
        <strain evidence="2">MMS17-BM035</strain>
    </source>
</reference>
<dbReference type="PANTHER" id="PTHR30399">
    <property type="entry name" value="UNCHARACTERIZED PROTEIN YGJP"/>
    <property type="match status" value="1"/>
</dbReference>
<dbReference type="InterPro" id="IPR002725">
    <property type="entry name" value="YgjP-like_metallopeptidase"/>
</dbReference>
<gene>
    <name evidence="2" type="ORF">JFN87_02960</name>
</gene>
<accession>A0A940M5G0</accession>
<dbReference type="AlphaFoldDB" id="A0A940M5G0"/>
<proteinExistence type="predicted"/>
<evidence type="ECO:0000313" key="3">
    <source>
        <dbReference type="Proteomes" id="UP000670475"/>
    </source>
</evidence>
<comment type="caution">
    <text evidence="2">The sequence shown here is derived from an EMBL/GenBank/DDBJ whole genome shotgun (WGS) entry which is preliminary data.</text>
</comment>
<dbReference type="RefSeq" id="WP_209338255.1">
    <property type="nucleotide sequence ID" value="NZ_JAGIQL010000006.1"/>
</dbReference>
<keyword evidence="3" id="KW-1185">Reference proteome</keyword>
<evidence type="ECO:0000313" key="2">
    <source>
        <dbReference type="EMBL" id="MBP0456465.1"/>
    </source>
</evidence>
<protein>
    <submittedName>
        <fullName evidence="2">M48 family metallopeptidase</fullName>
    </submittedName>
</protein>
<dbReference type="PANTHER" id="PTHR30399:SF1">
    <property type="entry name" value="UTP PYROPHOSPHATASE"/>
    <property type="match status" value="1"/>
</dbReference>
<dbReference type="Proteomes" id="UP000670475">
    <property type="component" value="Unassembled WGS sequence"/>
</dbReference>
<dbReference type="InterPro" id="IPR053136">
    <property type="entry name" value="UTP_pyrophosphatase-like"/>
</dbReference>
<dbReference type="CDD" id="cd07344">
    <property type="entry name" value="M48_yhfN_like"/>
    <property type="match status" value="1"/>
</dbReference>
<feature type="domain" description="YgjP-like metallopeptidase" evidence="1">
    <location>
        <begin position="35"/>
        <end position="250"/>
    </location>
</feature>
<dbReference type="Gene3D" id="3.30.2010.10">
    <property type="entry name" value="Metalloproteases ('zincins'), catalytic domain"/>
    <property type="match status" value="1"/>
</dbReference>
<dbReference type="Pfam" id="PF01863">
    <property type="entry name" value="YgjP-like"/>
    <property type="match status" value="1"/>
</dbReference>
<organism evidence="2 3">
    <name type="scientific">Streptomyces montanisoli</name>
    <dbReference type="NCBI Taxonomy" id="2798581"/>
    <lineage>
        <taxon>Bacteria</taxon>
        <taxon>Bacillati</taxon>
        <taxon>Actinomycetota</taxon>
        <taxon>Actinomycetes</taxon>
        <taxon>Kitasatosporales</taxon>
        <taxon>Streptomycetaceae</taxon>
        <taxon>Streptomyces</taxon>
    </lineage>
</organism>
<sequence length="261" mass="29058">MTAATASHTPPDLVEGARLTVDGVELRVRVSGRRKRFALTVEPDAEVVLHVPAGRPFMDAERFVREHRTWLASKIALRVETMPLSPAKRLVEGEVFRYLGRTYRLAIDRNAPAGSAVRLVAGRLVITTEQAQNPAVGRAALIDWYCRAGQAWARGRLQPWAARLWVAEPAVGVSDLGGRWGTYNRGRKGDSASGLMSLGWPLFQLPMHLVDYVIAHELAHVRINGHGADYWRILRSALPECDERRGELNELGRRMWMGGIA</sequence>
<name>A0A940M5G0_9ACTN</name>